<evidence type="ECO:0000256" key="3">
    <source>
        <dbReference type="ARBA" id="ARBA00023125"/>
    </source>
</evidence>
<gene>
    <name evidence="6" type="ORF">WCD74_08270</name>
</gene>
<evidence type="ECO:0000256" key="4">
    <source>
        <dbReference type="ARBA" id="ARBA00023163"/>
    </source>
</evidence>
<keyword evidence="7" id="KW-1185">Reference proteome</keyword>
<keyword evidence="4" id="KW-0804">Transcription</keyword>
<dbReference type="Gene3D" id="3.40.190.10">
    <property type="entry name" value="Periplasmic binding protein-like II"/>
    <property type="match status" value="2"/>
</dbReference>
<comment type="similarity">
    <text evidence="1">Belongs to the LysR transcriptional regulatory family.</text>
</comment>
<organism evidence="6 7">
    <name type="scientific">Actinomycetospora aurantiaca</name>
    <dbReference type="NCBI Taxonomy" id="3129233"/>
    <lineage>
        <taxon>Bacteria</taxon>
        <taxon>Bacillati</taxon>
        <taxon>Actinomycetota</taxon>
        <taxon>Actinomycetes</taxon>
        <taxon>Pseudonocardiales</taxon>
        <taxon>Pseudonocardiaceae</taxon>
        <taxon>Actinomycetospora</taxon>
    </lineage>
</organism>
<evidence type="ECO:0000256" key="2">
    <source>
        <dbReference type="ARBA" id="ARBA00023015"/>
    </source>
</evidence>
<dbReference type="Pfam" id="PF03466">
    <property type="entry name" value="LysR_substrate"/>
    <property type="match status" value="1"/>
</dbReference>
<dbReference type="RefSeq" id="WP_337694364.1">
    <property type="nucleotide sequence ID" value="NZ_JBBEGN010000003.1"/>
</dbReference>
<evidence type="ECO:0000313" key="6">
    <source>
        <dbReference type="EMBL" id="MEJ2867755.1"/>
    </source>
</evidence>
<protein>
    <submittedName>
        <fullName evidence="6">LysR substrate-binding domain-containing protein</fullName>
    </submittedName>
</protein>
<evidence type="ECO:0000313" key="7">
    <source>
        <dbReference type="Proteomes" id="UP001385809"/>
    </source>
</evidence>
<dbReference type="InterPro" id="IPR005119">
    <property type="entry name" value="LysR_subst-bd"/>
</dbReference>
<reference evidence="6 7" key="1">
    <citation type="submission" date="2024-03" db="EMBL/GenBank/DDBJ databases">
        <title>Actinomycetospora sp. OC33-EN08, a novel actinomycete isolated from wild orchid (Aerides multiflora).</title>
        <authorList>
            <person name="Suriyachadkun C."/>
        </authorList>
    </citation>
    <scope>NUCLEOTIDE SEQUENCE [LARGE SCALE GENOMIC DNA]</scope>
    <source>
        <strain evidence="6 7">OC33-EN08</strain>
    </source>
</reference>
<keyword evidence="2" id="KW-0805">Transcription regulation</keyword>
<evidence type="ECO:0000256" key="1">
    <source>
        <dbReference type="ARBA" id="ARBA00009437"/>
    </source>
</evidence>
<dbReference type="PANTHER" id="PTHR30126">
    <property type="entry name" value="HTH-TYPE TRANSCRIPTIONAL REGULATOR"/>
    <property type="match status" value="1"/>
</dbReference>
<dbReference type="EMBL" id="JBBEGN010000003">
    <property type="protein sequence ID" value="MEJ2867755.1"/>
    <property type="molecule type" value="Genomic_DNA"/>
</dbReference>
<keyword evidence="3" id="KW-0238">DNA-binding</keyword>
<dbReference type="Proteomes" id="UP001385809">
    <property type="component" value="Unassembled WGS sequence"/>
</dbReference>
<sequence length="225" mass="23785">MSDPEQDAVTASQDPYPSAEVVAVAASSIPGEFLVPDLVATFGDRQPEFRVAVEDTDSAGVFAALRDGRAEVGLAGVEPDGDDLEAEVVGADEIVLAVPRGHDLDGGSVTVEQLAATALVEREEGSGTRRSFADALVDRGTPLISEQEWTIRDTNAGVLEAVAAREGVGVISAWALSEHGDDDVRAVRLDGGPIERCLYLVLRRDDDLGPAATTFVAWAREQMRT</sequence>
<feature type="domain" description="LysR substrate-binding" evidence="5">
    <location>
        <begin position="21"/>
        <end position="223"/>
    </location>
</feature>
<evidence type="ECO:0000259" key="5">
    <source>
        <dbReference type="Pfam" id="PF03466"/>
    </source>
</evidence>
<name>A0ABU8MKB2_9PSEU</name>
<proteinExistence type="inferred from homology"/>
<comment type="caution">
    <text evidence="6">The sequence shown here is derived from an EMBL/GenBank/DDBJ whole genome shotgun (WGS) entry which is preliminary data.</text>
</comment>
<accession>A0ABU8MKB2</accession>
<dbReference type="SUPFAM" id="SSF53850">
    <property type="entry name" value="Periplasmic binding protein-like II"/>
    <property type="match status" value="1"/>
</dbReference>
<dbReference type="PANTHER" id="PTHR30126:SF40">
    <property type="entry name" value="HTH-TYPE TRANSCRIPTIONAL REGULATOR GLTR"/>
    <property type="match status" value="1"/>
</dbReference>